<reference evidence="1" key="1">
    <citation type="journal article" date="2014" name="Front. Microbiol.">
        <title>High frequency of phylogenetically diverse reductive dehalogenase-homologous genes in deep subseafloor sedimentary metagenomes.</title>
        <authorList>
            <person name="Kawai M."/>
            <person name="Futagami T."/>
            <person name="Toyoda A."/>
            <person name="Takaki Y."/>
            <person name="Nishi S."/>
            <person name="Hori S."/>
            <person name="Arai W."/>
            <person name="Tsubouchi T."/>
            <person name="Morono Y."/>
            <person name="Uchiyama I."/>
            <person name="Ito T."/>
            <person name="Fujiyama A."/>
            <person name="Inagaki F."/>
            <person name="Takami H."/>
        </authorList>
    </citation>
    <scope>NUCLEOTIDE SEQUENCE</scope>
    <source>
        <strain evidence="1">Expedition CK06-06</strain>
    </source>
</reference>
<proteinExistence type="predicted"/>
<comment type="caution">
    <text evidence="1">The sequence shown here is derived from an EMBL/GenBank/DDBJ whole genome shotgun (WGS) entry which is preliminary data.</text>
</comment>
<feature type="non-terminal residue" evidence="1">
    <location>
        <position position="47"/>
    </location>
</feature>
<accession>X0Y5S4</accession>
<protein>
    <submittedName>
        <fullName evidence="1">Uncharacterized protein</fullName>
    </submittedName>
</protein>
<name>X0Y5S4_9ZZZZ</name>
<dbReference type="EMBL" id="BARS01056596">
    <property type="protein sequence ID" value="GAG44023.1"/>
    <property type="molecule type" value="Genomic_DNA"/>
</dbReference>
<organism evidence="1">
    <name type="scientific">marine sediment metagenome</name>
    <dbReference type="NCBI Taxonomy" id="412755"/>
    <lineage>
        <taxon>unclassified sequences</taxon>
        <taxon>metagenomes</taxon>
        <taxon>ecological metagenomes</taxon>
    </lineage>
</organism>
<evidence type="ECO:0000313" key="1">
    <source>
        <dbReference type="EMBL" id="GAG44023.1"/>
    </source>
</evidence>
<sequence>MDDSIVTSPITEKKESFWDHTVLELYPKPLSGDLPTEGTPAEWIAND</sequence>
<gene>
    <name evidence="1" type="ORF">S01H1_83289</name>
</gene>
<dbReference type="AlphaFoldDB" id="X0Y5S4"/>